<feature type="region of interest" description="Disordered" evidence="1">
    <location>
        <begin position="919"/>
        <end position="952"/>
    </location>
</feature>
<feature type="compositionally biased region" description="Basic and acidic residues" evidence="1">
    <location>
        <begin position="940"/>
        <end position="952"/>
    </location>
</feature>
<gene>
    <name evidence="2" type="ORF">P5673_017647</name>
</gene>
<feature type="region of interest" description="Disordered" evidence="1">
    <location>
        <begin position="570"/>
        <end position="616"/>
    </location>
</feature>
<evidence type="ECO:0008006" key="4">
    <source>
        <dbReference type="Google" id="ProtNLM"/>
    </source>
</evidence>
<feature type="compositionally biased region" description="Basic and acidic residues" evidence="1">
    <location>
        <begin position="302"/>
        <end position="337"/>
    </location>
</feature>
<dbReference type="Proteomes" id="UP001249851">
    <property type="component" value="Unassembled WGS sequence"/>
</dbReference>
<feature type="compositionally biased region" description="Basic and acidic residues" evidence="1">
    <location>
        <begin position="84"/>
        <end position="97"/>
    </location>
</feature>
<keyword evidence="3" id="KW-1185">Reference proteome</keyword>
<feature type="compositionally biased region" description="Polar residues" evidence="1">
    <location>
        <begin position="659"/>
        <end position="672"/>
    </location>
</feature>
<feature type="region of interest" description="Disordered" evidence="1">
    <location>
        <begin position="652"/>
        <end position="689"/>
    </location>
</feature>
<dbReference type="EMBL" id="JARQWQ010000039">
    <property type="protein sequence ID" value="KAK2559576.1"/>
    <property type="molecule type" value="Genomic_DNA"/>
</dbReference>
<comment type="caution">
    <text evidence="2">The sequence shown here is derived from an EMBL/GenBank/DDBJ whole genome shotgun (WGS) entry which is preliminary data.</text>
</comment>
<proteinExistence type="predicted"/>
<dbReference type="AlphaFoldDB" id="A0AAD9V381"/>
<evidence type="ECO:0000313" key="3">
    <source>
        <dbReference type="Proteomes" id="UP001249851"/>
    </source>
</evidence>
<reference evidence="2" key="1">
    <citation type="journal article" date="2023" name="G3 (Bethesda)">
        <title>Whole genome assembly and annotation of the endangered Caribbean coral Acropora cervicornis.</title>
        <authorList>
            <person name="Selwyn J.D."/>
            <person name="Vollmer S.V."/>
        </authorList>
    </citation>
    <scope>NUCLEOTIDE SEQUENCE</scope>
    <source>
        <strain evidence="2">K2</strain>
    </source>
</reference>
<feature type="region of interest" description="Disordered" evidence="1">
    <location>
        <begin position="706"/>
        <end position="833"/>
    </location>
</feature>
<feature type="compositionally biased region" description="Low complexity" evidence="1">
    <location>
        <begin position="65"/>
        <end position="78"/>
    </location>
</feature>
<feature type="compositionally biased region" description="Basic and acidic residues" evidence="1">
    <location>
        <begin position="708"/>
        <end position="720"/>
    </location>
</feature>
<feature type="compositionally biased region" description="Basic and acidic residues" evidence="1">
    <location>
        <begin position="772"/>
        <end position="800"/>
    </location>
</feature>
<feature type="compositionally biased region" description="Basic and acidic residues" evidence="1">
    <location>
        <begin position="876"/>
        <end position="885"/>
    </location>
</feature>
<name>A0AAD9V381_ACRCE</name>
<evidence type="ECO:0000313" key="2">
    <source>
        <dbReference type="EMBL" id="KAK2559576.1"/>
    </source>
</evidence>
<feature type="region of interest" description="Disordered" evidence="1">
    <location>
        <begin position="1"/>
        <end position="141"/>
    </location>
</feature>
<feature type="region of interest" description="Disordered" evidence="1">
    <location>
        <begin position="279"/>
        <end position="394"/>
    </location>
</feature>
<reference evidence="2" key="2">
    <citation type="journal article" date="2023" name="Science">
        <title>Genomic signatures of disease resistance in endangered staghorn corals.</title>
        <authorList>
            <person name="Vollmer S.V."/>
            <person name="Selwyn J.D."/>
            <person name="Despard B.A."/>
            <person name="Roesel C.L."/>
        </authorList>
    </citation>
    <scope>NUCLEOTIDE SEQUENCE</scope>
    <source>
        <strain evidence="2">K2</strain>
    </source>
</reference>
<sequence length="1039" mass="116545">MHYKRSASPGLQPVLHKKESRPSSTETSMSGGHASFAAALRKLAKQAKPVLPSTSSPPPAENRSKSASPVVSAVNSASPLAGLSDHEGNTKEQRGDHSSPGIVGIRTPPVPNIAPLDPDHRSPRPGSEQKHDSSRGPQRTQVNHPLIGHEVIPGVFSSVPREVPMLSEHFPSEPSHAPVAFYPAYGPKPDLPLYLPRAVHPSGPPPLLASKRDGPEAHMLPFYPTPYPPPVMEHPDLRFSTWRQQRAAEHLRQQHERHSILPDGTIVVEPFEFPLGHVSDTARHMPPGGVEPFFRKNSPHLRNADNSDSRETRKQESRDSAKKDKEMDLIPGEHKQSSSEGPPHRSTNQEHKQGSSCPVHGHGTSTGPSPPSSASEPVRSHSSHARADPALMANIPRPGEYKRMFLQPHEVPMIHPYLVHPPRDAPYPIHPLDERHAEFMRERERQDFLLQERLMLEQKGLCTAEEWQRHHLQKDKPAGLGVSPHPIEHHKGDSSVCRLVPGREAGHLYRGFPYHSFHRPPPEGKGFSDHFGNEADLRHPHNDIMRRSVGPPEQLVVPYLDSSAFGHKSFHNSPARVDSDEPRTASSERSSPGLAKRIKVERSSEETPEKPVNKIRHDPSKLTFLEGLGLVTVHRKKEIREKEPTLKRKFSDVHGNENGVESSNKMVTNENLNGDHKTNDNNSTVEPLLSGPEKLDFMAKLGLLPPSKRQELEQSFEIKRNERKNRKSRGRPPKRARRDKENDRDSDNSQGSLEREVITGPITRQKQQLLQEQEKKENRSKDVEKTHSVSIKTEEGEKRTTSFRFDNGILRCNSNDRYQPNPETSSGSNHIPPRLTLQSLTNMEDPFSNISASEFRPPYLRHTGLLSISHEHGAIAPHARQEHRTQPIRPEPLRSAGMSFSEKETRDYLSQCSSSIPGHPFGSLPLAEQGRHRNKLETPTAKDEKSKSSQDGDTYKWAGIEAVMQSYLMHAAERGMEIGVLQDNAELLKSHNVSLHEEAETLSLQITNLVQAKRDLVEERNTLRQGLDKLHFFIESLKR</sequence>
<organism evidence="2 3">
    <name type="scientific">Acropora cervicornis</name>
    <name type="common">Staghorn coral</name>
    <dbReference type="NCBI Taxonomy" id="6130"/>
    <lineage>
        <taxon>Eukaryota</taxon>
        <taxon>Metazoa</taxon>
        <taxon>Cnidaria</taxon>
        <taxon>Anthozoa</taxon>
        <taxon>Hexacorallia</taxon>
        <taxon>Scleractinia</taxon>
        <taxon>Astrocoeniina</taxon>
        <taxon>Acroporidae</taxon>
        <taxon>Acropora</taxon>
    </lineage>
</organism>
<feature type="compositionally biased region" description="Polar residues" evidence="1">
    <location>
        <begin position="812"/>
        <end position="829"/>
    </location>
</feature>
<evidence type="ECO:0000256" key="1">
    <source>
        <dbReference type="SAM" id="MobiDB-lite"/>
    </source>
</evidence>
<dbReference type="PANTHER" id="PTHR17608:SF4">
    <property type="entry name" value="GENETIC SUPPRESSOR ELEMENT 1"/>
    <property type="match status" value="1"/>
</dbReference>
<feature type="compositionally biased region" description="Basic and acidic residues" evidence="1">
    <location>
        <begin position="598"/>
        <end position="616"/>
    </location>
</feature>
<dbReference type="InterPro" id="IPR042337">
    <property type="entry name" value="GSE1"/>
</dbReference>
<feature type="compositionally biased region" description="Basic residues" evidence="1">
    <location>
        <begin position="721"/>
        <end position="737"/>
    </location>
</feature>
<feature type="compositionally biased region" description="Basic and acidic residues" evidence="1">
    <location>
        <begin position="117"/>
        <end position="134"/>
    </location>
</feature>
<feature type="region of interest" description="Disordered" evidence="1">
    <location>
        <begin position="876"/>
        <end position="895"/>
    </location>
</feature>
<dbReference type="PANTHER" id="PTHR17608">
    <property type="entry name" value="GENETIC SUPPRESSOR ELEMENT 1"/>
    <property type="match status" value="1"/>
</dbReference>
<protein>
    <recommendedName>
        <fullName evidence="4">Genetic suppressor element-like domain-containing protein</fullName>
    </recommendedName>
</protein>
<feature type="compositionally biased region" description="Basic and acidic residues" evidence="1">
    <location>
        <begin position="738"/>
        <end position="757"/>
    </location>
</feature>
<accession>A0AAD9V381</accession>